<dbReference type="Proteomes" id="UP000188318">
    <property type="component" value="Unassembled WGS sequence"/>
</dbReference>
<dbReference type="VEuPathDB" id="FungiDB:ASPCADRAFT_557"/>
<dbReference type="PIRSF" id="PIRSF019307">
    <property type="entry name" value="UCP019307"/>
    <property type="match status" value="1"/>
</dbReference>
<protein>
    <recommendedName>
        <fullName evidence="1">Cupin type-2 domain-containing protein</fullName>
    </recommendedName>
</protein>
<gene>
    <name evidence="2" type="ORF">ASPCADRAFT_557</name>
</gene>
<accession>A0A1R3S264</accession>
<dbReference type="SUPFAM" id="SSF51182">
    <property type="entry name" value="RmlC-like cupins"/>
    <property type="match status" value="1"/>
</dbReference>
<keyword evidence="3" id="KW-1185">Reference proteome</keyword>
<dbReference type="PANTHER" id="PTHR36448:SF3">
    <property type="entry name" value="CUPIN TYPE-2 DOMAIN-CONTAINING PROTEIN"/>
    <property type="match status" value="1"/>
</dbReference>
<dbReference type="OMA" id="GIFDYHH"/>
<dbReference type="OrthoDB" id="2589563at2759"/>
<name>A0A1R3S264_ASPC5</name>
<reference evidence="3" key="1">
    <citation type="journal article" date="2017" name="Genome Biol.">
        <title>Comparative genomics reveals high biological diversity and specific adaptations in the industrially and medically important fungal genus Aspergillus.</title>
        <authorList>
            <person name="de Vries R.P."/>
            <person name="Riley R."/>
            <person name="Wiebenga A."/>
            <person name="Aguilar-Osorio G."/>
            <person name="Amillis S."/>
            <person name="Uchima C.A."/>
            <person name="Anderluh G."/>
            <person name="Asadollahi M."/>
            <person name="Askin M."/>
            <person name="Barry K."/>
            <person name="Battaglia E."/>
            <person name="Bayram O."/>
            <person name="Benocci T."/>
            <person name="Braus-Stromeyer S.A."/>
            <person name="Caldana C."/>
            <person name="Canovas D."/>
            <person name="Cerqueira G.C."/>
            <person name="Chen F."/>
            <person name="Chen W."/>
            <person name="Choi C."/>
            <person name="Clum A."/>
            <person name="Dos Santos R.A."/>
            <person name="Damasio A.R."/>
            <person name="Diallinas G."/>
            <person name="Emri T."/>
            <person name="Fekete E."/>
            <person name="Flipphi M."/>
            <person name="Freyberg S."/>
            <person name="Gallo A."/>
            <person name="Gournas C."/>
            <person name="Habgood R."/>
            <person name="Hainaut M."/>
            <person name="Harispe M.L."/>
            <person name="Henrissat B."/>
            <person name="Hilden K.S."/>
            <person name="Hope R."/>
            <person name="Hossain A."/>
            <person name="Karabika E."/>
            <person name="Karaffa L."/>
            <person name="Karanyi Z."/>
            <person name="Krasevec N."/>
            <person name="Kuo A."/>
            <person name="Kusch H."/>
            <person name="LaButti K."/>
            <person name="Lagendijk E.L."/>
            <person name="Lapidus A."/>
            <person name="Levasseur A."/>
            <person name="Lindquist E."/>
            <person name="Lipzen A."/>
            <person name="Logrieco A.F."/>
            <person name="MacCabe A."/>
            <person name="Maekelae M.R."/>
            <person name="Malavazi I."/>
            <person name="Melin P."/>
            <person name="Meyer V."/>
            <person name="Mielnichuk N."/>
            <person name="Miskei M."/>
            <person name="Molnar A.P."/>
            <person name="Mule G."/>
            <person name="Ngan C.Y."/>
            <person name="Orejas M."/>
            <person name="Orosz E."/>
            <person name="Ouedraogo J.P."/>
            <person name="Overkamp K.M."/>
            <person name="Park H.-S."/>
            <person name="Perrone G."/>
            <person name="Piumi F."/>
            <person name="Punt P.J."/>
            <person name="Ram A.F."/>
            <person name="Ramon A."/>
            <person name="Rauscher S."/>
            <person name="Record E."/>
            <person name="Riano-Pachon D.M."/>
            <person name="Robert V."/>
            <person name="Roehrig J."/>
            <person name="Ruller R."/>
            <person name="Salamov A."/>
            <person name="Salih N.S."/>
            <person name="Samson R.A."/>
            <person name="Sandor E."/>
            <person name="Sanguinetti M."/>
            <person name="Schuetze T."/>
            <person name="Sepcic K."/>
            <person name="Shelest E."/>
            <person name="Sherlock G."/>
            <person name="Sophianopoulou V."/>
            <person name="Squina F.M."/>
            <person name="Sun H."/>
            <person name="Susca A."/>
            <person name="Todd R.B."/>
            <person name="Tsang A."/>
            <person name="Unkles S.E."/>
            <person name="van de Wiele N."/>
            <person name="van Rossen-Uffink D."/>
            <person name="Oliveira J.V."/>
            <person name="Vesth T.C."/>
            <person name="Visser J."/>
            <person name="Yu J.-H."/>
            <person name="Zhou M."/>
            <person name="Andersen M.R."/>
            <person name="Archer D.B."/>
            <person name="Baker S.E."/>
            <person name="Benoit I."/>
            <person name="Brakhage A.A."/>
            <person name="Braus G.H."/>
            <person name="Fischer R."/>
            <person name="Frisvad J.C."/>
            <person name="Goldman G.H."/>
            <person name="Houbraken J."/>
            <person name="Oakley B."/>
            <person name="Pocsi I."/>
            <person name="Scazzocchio C."/>
            <person name="Seiboth B."/>
            <person name="vanKuyk P.A."/>
            <person name="Wortman J."/>
            <person name="Dyer P.S."/>
            <person name="Grigoriev I.V."/>
        </authorList>
    </citation>
    <scope>NUCLEOTIDE SEQUENCE [LARGE SCALE GENOMIC DNA]</scope>
    <source>
        <strain evidence="3">ITEM 5010</strain>
    </source>
</reference>
<sequence length="179" mass="20090">MSFKPPSEISVTSRQIPRWGGIPNTSVQSKPLMIYHKAFNASASDLATHLKEIGEVRPQWVYSMYSQTHFHSTTHEVLGVVSGRARLCFGGEANPERFEPTVEKGDLIIVPAGVGHRLLDDFGTGHESFKMVGAYPPQKQWDMCYGESREENKVSRNIQELDWFHSDPLYGTDGPVLQV</sequence>
<dbReference type="InterPro" id="IPR047121">
    <property type="entry name" value="YjiB-like"/>
</dbReference>
<dbReference type="InterPro" id="IPR014500">
    <property type="entry name" value="UCP019307_cupin"/>
</dbReference>
<dbReference type="InterPro" id="IPR011051">
    <property type="entry name" value="RmlC_Cupin_sf"/>
</dbReference>
<feature type="domain" description="Cupin type-2" evidence="1">
    <location>
        <begin position="66"/>
        <end position="118"/>
    </location>
</feature>
<evidence type="ECO:0000313" key="3">
    <source>
        <dbReference type="Proteomes" id="UP000188318"/>
    </source>
</evidence>
<dbReference type="Pfam" id="PF07883">
    <property type="entry name" value="Cupin_2"/>
    <property type="match status" value="1"/>
</dbReference>
<dbReference type="STRING" id="602072.A0A1R3S264"/>
<dbReference type="PANTHER" id="PTHR36448">
    <property type="entry name" value="BLR7373 PROTEIN"/>
    <property type="match status" value="1"/>
</dbReference>
<dbReference type="InterPro" id="IPR014710">
    <property type="entry name" value="RmlC-like_jellyroll"/>
</dbReference>
<dbReference type="CDD" id="cd02219">
    <property type="entry name" value="cupin_YjlB-like"/>
    <property type="match status" value="1"/>
</dbReference>
<dbReference type="InterPro" id="IPR013096">
    <property type="entry name" value="Cupin_2"/>
</dbReference>
<evidence type="ECO:0000259" key="1">
    <source>
        <dbReference type="Pfam" id="PF07883"/>
    </source>
</evidence>
<dbReference type="Gene3D" id="2.60.120.10">
    <property type="entry name" value="Jelly Rolls"/>
    <property type="match status" value="1"/>
</dbReference>
<evidence type="ECO:0000313" key="2">
    <source>
        <dbReference type="EMBL" id="OOG00803.1"/>
    </source>
</evidence>
<proteinExistence type="predicted"/>
<dbReference type="EMBL" id="KV907493">
    <property type="protein sequence ID" value="OOG00803.1"/>
    <property type="molecule type" value="Genomic_DNA"/>
</dbReference>
<organism evidence="2 3">
    <name type="scientific">Aspergillus carbonarius (strain ITEM 5010)</name>
    <dbReference type="NCBI Taxonomy" id="602072"/>
    <lineage>
        <taxon>Eukaryota</taxon>
        <taxon>Fungi</taxon>
        <taxon>Dikarya</taxon>
        <taxon>Ascomycota</taxon>
        <taxon>Pezizomycotina</taxon>
        <taxon>Eurotiomycetes</taxon>
        <taxon>Eurotiomycetidae</taxon>
        <taxon>Eurotiales</taxon>
        <taxon>Aspergillaceae</taxon>
        <taxon>Aspergillus</taxon>
        <taxon>Aspergillus subgen. Circumdati</taxon>
    </lineage>
</organism>
<dbReference type="AlphaFoldDB" id="A0A1R3S264"/>